<dbReference type="Proteomes" id="UP000308600">
    <property type="component" value="Unassembled WGS sequence"/>
</dbReference>
<sequence>MSTLVSHKDESLNSDVAQGQHDIVEFDQFDPDPPVAEPISSVRDGSNPWEKCMKLSQKYDDETCEALKGELDNLMLFATLFSAIVTTFAVDSYKWLEPSSASGSTSPVTMSVAIQVNVLWFLSLASSLGVASVGILCTQWVRNYGRQESKPTARSLALRRQRFHGFHTWRVPGIISFLPVLLQLSLVLFGIGLIRFLLALHHAVGIAFMVASVITIAFVLITMLAPVFQWWLLQLPWSWLQTSQCPFQSPQAWI</sequence>
<evidence type="ECO:0000313" key="2">
    <source>
        <dbReference type="Proteomes" id="UP000308600"/>
    </source>
</evidence>
<gene>
    <name evidence="1" type="ORF">BDN72DRAFT_761722</name>
</gene>
<dbReference type="EMBL" id="ML208276">
    <property type="protein sequence ID" value="TFK73363.1"/>
    <property type="molecule type" value="Genomic_DNA"/>
</dbReference>
<accession>A0ACD3B5M3</accession>
<evidence type="ECO:0000313" key="1">
    <source>
        <dbReference type="EMBL" id="TFK73363.1"/>
    </source>
</evidence>
<protein>
    <submittedName>
        <fullName evidence="1">Uncharacterized protein</fullName>
    </submittedName>
</protein>
<proteinExistence type="predicted"/>
<keyword evidence="2" id="KW-1185">Reference proteome</keyword>
<organism evidence="1 2">
    <name type="scientific">Pluteus cervinus</name>
    <dbReference type="NCBI Taxonomy" id="181527"/>
    <lineage>
        <taxon>Eukaryota</taxon>
        <taxon>Fungi</taxon>
        <taxon>Dikarya</taxon>
        <taxon>Basidiomycota</taxon>
        <taxon>Agaricomycotina</taxon>
        <taxon>Agaricomycetes</taxon>
        <taxon>Agaricomycetidae</taxon>
        <taxon>Agaricales</taxon>
        <taxon>Pluteineae</taxon>
        <taxon>Pluteaceae</taxon>
        <taxon>Pluteus</taxon>
    </lineage>
</organism>
<feature type="non-terminal residue" evidence="1">
    <location>
        <position position="254"/>
    </location>
</feature>
<reference evidence="1 2" key="1">
    <citation type="journal article" date="2019" name="Nat. Ecol. Evol.">
        <title>Megaphylogeny resolves global patterns of mushroom evolution.</title>
        <authorList>
            <person name="Varga T."/>
            <person name="Krizsan K."/>
            <person name="Foldi C."/>
            <person name="Dima B."/>
            <person name="Sanchez-Garcia M."/>
            <person name="Sanchez-Ramirez S."/>
            <person name="Szollosi G.J."/>
            <person name="Szarkandi J.G."/>
            <person name="Papp V."/>
            <person name="Albert L."/>
            <person name="Andreopoulos W."/>
            <person name="Angelini C."/>
            <person name="Antonin V."/>
            <person name="Barry K.W."/>
            <person name="Bougher N.L."/>
            <person name="Buchanan P."/>
            <person name="Buyck B."/>
            <person name="Bense V."/>
            <person name="Catcheside P."/>
            <person name="Chovatia M."/>
            <person name="Cooper J."/>
            <person name="Damon W."/>
            <person name="Desjardin D."/>
            <person name="Finy P."/>
            <person name="Geml J."/>
            <person name="Haridas S."/>
            <person name="Hughes K."/>
            <person name="Justo A."/>
            <person name="Karasinski D."/>
            <person name="Kautmanova I."/>
            <person name="Kiss B."/>
            <person name="Kocsube S."/>
            <person name="Kotiranta H."/>
            <person name="LaButti K.M."/>
            <person name="Lechner B.E."/>
            <person name="Liimatainen K."/>
            <person name="Lipzen A."/>
            <person name="Lukacs Z."/>
            <person name="Mihaltcheva S."/>
            <person name="Morgado L.N."/>
            <person name="Niskanen T."/>
            <person name="Noordeloos M.E."/>
            <person name="Ohm R.A."/>
            <person name="Ortiz-Santana B."/>
            <person name="Ovrebo C."/>
            <person name="Racz N."/>
            <person name="Riley R."/>
            <person name="Savchenko A."/>
            <person name="Shiryaev A."/>
            <person name="Soop K."/>
            <person name="Spirin V."/>
            <person name="Szebenyi C."/>
            <person name="Tomsovsky M."/>
            <person name="Tulloss R.E."/>
            <person name="Uehling J."/>
            <person name="Grigoriev I.V."/>
            <person name="Vagvolgyi C."/>
            <person name="Papp T."/>
            <person name="Martin F.M."/>
            <person name="Miettinen O."/>
            <person name="Hibbett D.S."/>
            <person name="Nagy L.G."/>
        </authorList>
    </citation>
    <scope>NUCLEOTIDE SEQUENCE [LARGE SCALE GENOMIC DNA]</scope>
    <source>
        <strain evidence="1 2">NL-1719</strain>
    </source>
</reference>
<name>A0ACD3B5M3_9AGAR</name>